<keyword evidence="3" id="KW-1185">Reference proteome</keyword>
<protein>
    <recommendedName>
        <fullName evidence="4">Lipoprotein</fullName>
    </recommendedName>
</protein>
<evidence type="ECO:0008006" key="4">
    <source>
        <dbReference type="Google" id="ProtNLM"/>
    </source>
</evidence>
<proteinExistence type="predicted"/>
<name>A0A9J6PPW2_9GAMM</name>
<evidence type="ECO:0000256" key="1">
    <source>
        <dbReference type="SAM" id="SignalP"/>
    </source>
</evidence>
<dbReference type="Proteomes" id="UP001064262">
    <property type="component" value="Unassembled WGS sequence"/>
</dbReference>
<reference evidence="2" key="1">
    <citation type="submission" date="2022-09" db="EMBL/GenBank/DDBJ databases">
        <title>Winslowiella arboricola sp. nov., isolated from bleeding cankers on broadleaf hosts.</title>
        <authorList>
            <person name="Brady C."/>
            <person name="Kaur S."/>
            <person name="Crampton B."/>
            <person name="Maddock D."/>
            <person name="Arnold D."/>
            <person name="Denman S."/>
        </authorList>
    </citation>
    <scope>NUCLEOTIDE SEQUENCE</scope>
    <source>
        <strain evidence="2">BAC 15a-03b</strain>
    </source>
</reference>
<evidence type="ECO:0000313" key="2">
    <source>
        <dbReference type="EMBL" id="MCU5777656.1"/>
    </source>
</evidence>
<dbReference type="RefSeq" id="WP_267143061.1">
    <property type="nucleotide sequence ID" value="NZ_JAODIL010000075.1"/>
</dbReference>
<feature type="signal peptide" evidence="1">
    <location>
        <begin position="1"/>
        <end position="23"/>
    </location>
</feature>
<keyword evidence="1" id="KW-0732">Signal</keyword>
<feature type="chain" id="PRO_5039902850" description="Lipoprotein" evidence="1">
    <location>
        <begin position="24"/>
        <end position="165"/>
    </location>
</feature>
<organism evidence="2 3">
    <name type="scientific">Winslowiella arboricola</name>
    <dbReference type="NCBI Taxonomy" id="2978220"/>
    <lineage>
        <taxon>Bacteria</taxon>
        <taxon>Pseudomonadati</taxon>
        <taxon>Pseudomonadota</taxon>
        <taxon>Gammaproteobacteria</taxon>
        <taxon>Enterobacterales</taxon>
        <taxon>Erwiniaceae</taxon>
        <taxon>Winslowiella</taxon>
    </lineage>
</organism>
<comment type="caution">
    <text evidence="2">The sequence shown here is derived from an EMBL/GenBank/DDBJ whole genome shotgun (WGS) entry which is preliminary data.</text>
</comment>
<dbReference type="AlphaFoldDB" id="A0A9J6PPW2"/>
<evidence type="ECO:0000313" key="3">
    <source>
        <dbReference type="Proteomes" id="UP001064262"/>
    </source>
</evidence>
<dbReference type="EMBL" id="JAODIM010000039">
    <property type="protein sequence ID" value="MCU5777656.1"/>
    <property type="molecule type" value="Genomic_DNA"/>
</dbReference>
<sequence length="165" mass="19030">MVSNLHSFVICFLLALLLTGCNATDRPAVAEITLPPCVDITAVDMGALTAERHYEDMISCIKNQQFNKASFHYAIAGVKTWHDYLASPGLVSKERHQSELRKQLTRLSEQQKRLFWDELNMVLRDEKRLYELCSMIEISESNKRSKILFDKAKTGYLHCEKEIMF</sequence>
<accession>A0A9J6PPW2</accession>
<gene>
    <name evidence="2" type="ORF">N5923_09140</name>
</gene>